<name>A0A1M4V2G5_9HYPH</name>
<dbReference type="Gene3D" id="3.90.1010.10">
    <property type="match status" value="1"/>
</dbReference>
<sequence length="160" mass="17489">MGAAAVPLLAAKRYMPAMNTPAPPTIDQIIEDFGFLDEWEDRYRYLIELGRTLAPMPPEAHNDINKVQGCASQVWLQKTIRDEGGARRIDFLGDSDALIVSGLVAIVIALYSGRTPDEILAIDPEAVFATLGLKDHLSQQRSNGLRSMVARIRNEAAATA</sequence>
<evidence type="ECO:0000256" key="1">
    <source>
        <dbReference type="ARBA" id="ARBA00010282"/>
    </source>
</evidence>
<dbReference type="AlphaFoldDB" id="A0A1M4V2G5"/>
<organism evidence="3 4">
    <name type="scientific">Kaistia soli DSM 19436</name>
    <dbReference type="NCBI Taxonomy" id="1122133"/>
    <lineage>
        <taxon>Bacteria</taxon>
        <taxon>Pseudomonadati</taxon>
        <taxon>Pseudomonadota</taxon>
        <taxon>Alphaproteobacteria</taxon>
        <taxon>Hyphomicrobiales</taxon>
        <taxon>Kaistiaceae</taxon>
        <taxon>Kaistia</taxon>
    </lineage>
</organism>
<accession>A0A1M4V2G5</accession>
<dbReference type="SUPFAM" id="SSF82649">
    <property type="entry name" value="SufE/NifU"/>
    <property type="match status" value="1"/>
</dbReference>
<dbReference type="Proteomes" id="UP000184485">
    <property type="component" value="Unassembled WGS sequence"/>
</dbReference>
<dbReference type="EMBL" id="FQUP01000001">
    <property type="protein sequence ID" value="SHE63092.1"/>
    <property type="molecule type" value="Genomic_DNA"/>
</dbReference>
<feature type="domain" description="Fe-S metabolism associated" evidence="2">
    <location>
        <begin position="30"/>
        <end position="154"/>
    </location>
</feature>
<dbReference type="PANTHER" id="PTHR43597">
    <property type="entry name" value="SULFUR ACCEPTOR PROTEIN CSDE"/>
    <property type="match status" value="1"/>
</dbReference>
<proteinExistence type="inferred from homology"/>
<evidence type="ECO:0000313" key="4">
    <source>
        <dbReference type="Proteomes" id="UP000184485"/>
    </source>
</evidence>
<dbReference type="Pfam" id="PF02657">
    <property type="entry name" value="SufE"/>
    <property type="match status" value="1"/>
</dbReference>
<evidence type="ECO:0000259" key="2">
    <source>
        <dbReference type="Pfam" id="PF02657"/>
    </source>
</evidence>
<dbReference type="STRING" id="1122133.SAMN02745157_0592"/>
<dbReference type="PANTHER" id="PTHR43597:SF5">
    <property type="entry name" value="SUFE-LIKE PROTEIN 2, CHLOROPLASTIC"/>
    <property type="match status" value="1"/>
</dbReference>
<dbReference type="InterPro" id="IPR003808">
    <property type="entry name" value="Fe-S_metab-assoc_dom"/>
</dbReference>
<evidence type="ECO:0000313" key="3">
    <source>
        <dbReference type="EMBL" id="SHE63092.1"/>
    </source>
</evidence>
<keyword evidence="4" id="KW-1185">Reference proteome</keyword>
<gene>
    <name evidence="3" type="ORF">SAMN02745157_0592</name>
</gene>
<protein>
    <submittedName>
        <fullName evidence="3">Cysteine desulfuration protein SufE</fullName>
    </submittedName>
</protein>
<reference evidence="3 4" key="1">
    <citation type="submission" date="2016-11" db="EMBL/GenBank/DDBJ databases">
        <authorList>
            <person name="Jaros S."/>
            <person name="Januszkiewicz K."/>
            <person name="Wedrychowicz H."/>
        </authorList>
    </citation>
    <scope>NUCLEOTIDE SEQUENCE [LARGE SCALE GENOMIC DNA]</scope>
    <source>
        <strain evidence="3 4">DSM 19436</strain>
    </source>
</reference>
<comment type="similarity">
    <text evidence="1">Belongs to the SufE family.</text>
</comment>